<dbReference type="InterPro" id="IPR018540">
    <property type="entry name" value="Spo0E-like"/>
</dbReference>
<protein>
    <submittedName>
        <fullName evidence="1">Aspartyl-phosphate phosphatase Spo0E family protein</fullName>
    </submittedName>
</protein>
<dbReference type="Pfam" id="PF09388">
    <property type="entry name" value="SpoOE-like"/>
    <property type="match status" value="1"/>
</dbReference>
<evidence type="ECO:0000313" key="1">
    <source>
        <dbReference type="EMBL" id="USG66097.1"/>
    </source>
</evidence>
<dbReference type="Proteomes" id="UP001056500">
    <property type="component" value="Chromosome"/>
</dbReference>
<reference evidence="1" key="1">
    <citation type="submission" date="2022-06" db="EMBL/GenBank/DDBJ databases">
        <title>Genome sequencing of Brevibacillus sp. BB3-R1.</title>
        <authorList>
            <person name="Heo J."/>
            <person name="Lee D."/>
            <person name="Won M."/>
            <person name="Han B.-H."/>
            <person name="Hong S.-B."/>
            <person name="Kwon S.-W."/>
        </authorList>
    </citation>
    <scope>NUCLEOTIDE SEQUENCE</scope>
    <source>
        <strain evidence="1">BB3-R1</strain>
    </source>
</reference>
<dbReference type="RefSeq" id="WP_251873170.1">
    <property type="nucleotide sequence ID" value="NZ_CP098755.1"/>
</dbReference>
<organism evidence="1 2">
    <name type="scientific">Brevibacillus ruminantium</name>
    <dbReference type="NCBI Taxonomy" id="2950604"/>
    <lineage>
        <taxon>Bacteria</taxon>
        <taxon>Bacillati</taxon>
        <taxon>Bacillota</taxon>
        <taxon>Bacilli</taxon>
        <taxon>Bacillales</taxon>
        <taxon>Paenibacillaceae</taxon>
        <taxon>Brevibacillus</taxon>
    </lineage>
</organism>
<dbReference type="EMBL" id="CP098755">
    <property type="protein sequence ID" value="USG66097.1"/>
    <property type="molecule type" value="Genomic_DNA"/>
</dbReference>
<sequence>MNQDDVLLEIEQLRQELNKRYKEQETITAEMIELSVRLDELLNQLHLHP</sequence>
<dbReference type="Gene3D" id="4.10.280.10">
    <property type="entry name" value="Helix-loop-helix DNA-binding domain"/>
    <property type="match status" value="1"/>
</dbReference>
<dbReference type="InterPro" id="IPR037208">
    <property type="entry name" value="Spo0E-like_sf"/>
</dbReference>
<accession>A0ABY4WG95</accession>
<evidence type="ECO:0000313" key="2">
    <source>
        <dbReference type="Proteomes" id="UP001056500"/>
    </source>
</evidence>
<gene>
    <name evidence="1" type="ORF">NDK47_01800</name>
</gene>
<name>A0ABY4WG95_9BACL</name>
<dbReference type="SUPFAM" id="SSF140500">
    <property type="entry name" value="BAS1536-like"/>
    <property type="match status" value="1"/>
</dbReference>
<proteinExistence type="predicted"/>
<keyword evidence="2" id="KW-1185">Reference proteome</keyword>
<dbReference type="InterPro" id="IPR036638">
    <property type="entry name" value="HLH_DNA-bd_sf"/>
</dbReference>